<accession>A0ABM8EI77</accession>
<gene>
    <name evidence="2" type="ORF">GURASL_10360</name>
</gene>
<organism evidence="2 3">
    <name type="scientific">Geotalea uraniireducens</name>
    <dbReference type="NCBI Taxonomy" id="351604"/>
    <lineage>
        <taxon>Bacteria</taxon>
        <taxon>Pseudomonadati</taxon>
        <taxon>Thermodesulfobacteriota</taxon>
        <taxon>Desulfuromonadia</taxon>
        <taxon>Geobacterales</taxon>
        <taxon>Geobacteraceae</taxon>
        <taxon>Geotalea</taxon>
    </lineage>
</organism>
<evidence type="ECO:0000313" key="2">
    <source>
        <dbReference type="EMBL" id="BDV42113.1"/>
    </source>
</evidence>
<evidence type="ECO:0000313" key="3">
    <source>
        <dbReference type="Proteomes" id="UP001317705"/>
    </source>
</evidence>
<dbReference type="Proteomes" id="UP001317705">
    <property type="component" value="Chromosome"/>
</dbReference>
<dbReference type="EMBL" id="AP027151">
    <property type="protein sequence ID" value="BDV42113.1"/>
    <property type="molecule type" value="Genomic_DNA"/>
</dbReference>
<feature type="region of interest" description="Disordered" evidence="1">
    <location>
        <begin position="1"/>
        <end position="49"/>
    </location>
</feature>
<keyword evidence="3" id="KW-1185">Reference proteome</keyword>
<protein>
    <submittedName>
        <fullName evidence="2">Uncharacterized protein</fullName>
    </submittedName>
</protein>
<evidence type="ECO:0000256" key="1">
    <source>
        <dbReference type="SAM" id="MobiDB-lite"/>
    </source>
</evidence>
<proteinExistence type="predicted"/>
<reference evidence="2 3" key="1">
    <citation type="submission" date="2022-12" db="EMBL/GenBank/DDBJ databases">
        <title>Polyphasic characterization of Geotalea uranireducens NIT-SL11 newly isolated from a complex of sewage sludge and microbially reduced graphene oxide.</title>
        <authorList>
            <person name="Xie L."/>
            <person name="Yoshida N."/>
            <person name="Meng L."/>
        </authorList>
    </citation>
    <scope>NUCLEOTIDE SEQUENCE [LARGE SCALE GENOMIC DNA]</scope>
    <source>
        <strain evidence="2 3">NIT-SL11</strain>
    </source>
</reference>
<sequence length="49" mass="4805">MRENAVGQAGEVNFPAGVNVAGKSGKRRVDDGGGRVVSDAGAANPPGVI</sequence>
<dbReference type="RefSeq" id="WP_282002361.1">
    <property type="nucleotide sequence ID" value="NZ_AP027151.1"/>
</dbReference>
<name>A0ABM8EI77_9BACT</name>